<gene>
    <name evidence="1" type="ORF">B9O19_01185</name>
</gene>
<dbReference type="AlphaFoldDB" id="A0A2K9P274"/>
<protein>
    <submittedName>
        <fullName evidence="1">Uncharacterized protein</fullName>
    </submittedName>
</protein>
<dbReference type="GeneID" id="98062591"/>
<dbReference type="Proteomes" id="UP000235589">
    <property type="component" value="Chromosome"/>
</dbReference>
<dbReference type="RefSeq" id="WP_102365558.1">
    <property type="nucleotide sequence ID" value="NZ_CP020991.1"/>
</dbReference>
<evidence type="ECO:0000313" key="2">
    <source>
        <dbReference type="Proteomes" id="UP000235589"/>
    </source>
</evidence>
<sequence>MFCEEWAKNKFNDDLKEWFPKYKEYEKKGFKIEADTTIFKVYYKKYTFYISLFKKEEDNLLKNYWRIRNSTLGEFCCEVKVNEDPDDMEAVIYNEIINIVDKK</sequence>
<accession>A0A2K9P274</accession>
<dbReference type="KEGG" id="mpec:B9O19_01185"/>
<proteinExistence type="predicted"/>
<name>A0A2K9P274_9FIRM</name>
<dbReference type="EMBL" id="CP020991">
    <property type="protein sequence ID" value="AUO19346.1"/>
    <property type="molecule type" value="Genomic_DNA"/>
</dbReference>
<reference evidence="1 2" key="1">
    <citation type="submission" date="2017-04" db="EMBL/GenBank/DDBJ databases">
        <title>Monoglobus pectinilyticus 14 draft genome.</title>
        <authorList>
            <person name="Kim C."/>
            <person name="Rosendale D.I."/>
            <person name="Kelly W.J."/>
            <person name="Tannock G.W."/>
            <person name="Patchett M.L."/>
            <person name="Jordens J.Z."/>
        </authorList>
    </citation>
    <scope>NUCLEOTIDE SEQUENCE [LARGE SCALE GENOMIC DNA]</scope>
    <source>
        <strain evidence="1 2">14</strain>
    </source>
</reference>
<organism evidence="1 2">
    <name type="scientific">Monoglobus pectinilyticus</name>
    <dbReference type="NCBI Taxonomy" id="1981510"/>
    <lineage>
        <taxon>Bacteria</taxon>
        <taxon>Bacillati</taxon>
        <taxon>Bacillota</taxon>
        <taxon>Clostridia</taxon>
        <taxon>Monoglobales</taxon>
        <taxon>Monoglobaceae</taxon>
        <taxon>Monoglobus</taxon>
    </lineage>
</organism>
<keyword evidence="2" id="KW-1185">Reference proteome</keyword>
<evidence type="ECO:0000313" key="1">
    <source>
        <dbReference type="EMBL" id="AUO19346.1"/>
    </source>
</evidence>